<evidence type="ECO:0000256" key="2">
    <source>
        <dbReference type="SAM" id="MobiDB-lite"/>
    </source>
</evidence>
<reference evidence="4 5" key="1">
    <citation type="submission" date="2019-07" db="EMBL/GenBank/DDBJ databases">
        <title>De Novo Assembly of kiwifruit Actinidia rufa.</title>
        <authorList>
            <person name="Sugita-Konishi S."/>
            <person name="Sato K."/>
            <person name="Mori E."/>
            <person name="Abe Y."/>
            <person name="Kisaki G."/>
            <person name="Hamano K."/>
            <person name="Suezawa K."/>
            <person name="Otani M."/>
            <person name="Fukuda T."/>
            <person name="Manabe T."/>
            <person name="Gomi K."/>
            <person name="Tabuchi M."/>
            <person name="Akimitsu K."/>
            <person name="Kataoka I."/>
        </authorList>
    </citation>
    <scope>NUCLEOTIDE SEQUENCE [LARGE SCALE GENOMIC DNA]</scope>
    <source>
        <strain evidence="5">cv. Fuchu</strain>
    </source>
</reference>
<accession>A0A7J0FN33</accession>
<feature type="compositionally biased region" description="Basic residues" evidence="2">
    <location>
        <begin position="1"/>
        <end position="24"/>
    </location>
</feature>
<dbReference type="AlphaFoldDB" id="A0A7J0FN33"/>
<comment type="caution">
    <text evidence="4">The sequence shown here is derived from an EMBL/GenBank/DDBJ whole genome shotgun (WGS) entry which is preliminary data.</text>
</comment>
<dbReference type="Proteomes" id="UP000585474">
    <property type="component" value="Unassembled WGS sequence"/>
</dbReference>
<feature type="compositionally biased region" description="Low complexity" evidence="2">
    <location>
        <begin position="133"/>
        <end position="142"/>
    </location>
</feature>
<dbReference type="InterPro" id="IPR035979">
    <property type="entry name" value="RBD_domain_sf"/>
</dbReference>
<dbReference type="InterPro" id="IPR000504">
    <property type="entry name" value="RRM_dom"/>
</dbReference>
<dbReference type="OrthoDB" id="1908804at2759"/>
<gene>
    <name evidence="4" type="ORF">Acr_13g0015210</name>
</gene>
<keyword evidence="5" id="KW-1185">Reference proteome</keyword>
<evidence type="ECO:0000313" key="5">
    <source>
        <dbReference type="Proteomes" id="UP000585474"/>
    </source>
</evidence>
<feature type="region of interest" description="Disordered" evidence="2">
    <location>
        <begin position="1"/>
        <end position="45"/>
    </location>
</feature>
<feature type="domain" description="RRM" evidence="3">
    <location>
        <begin position="47"/>
        <end position="122"/>
    </location>
</feature>
<evidence type="ECO:0000313" key="4">
    <source>
        <dbReference type="EMBL" id="GFZ00122.1"/>
    </source>
</evidence>
<dbReference type="SMART" id="SM00360">
    <property type="entry name" value="RRM"/>
    <property type="match status" value="1"/>
</dbReference>
<keyword evidence="1" id="KW-0694">RNA-binding</keyword>
<dbReference type="SUPFAM" id="SSF54928">
    <property type="entry name" value="RNA-binding domain, RBD"/>
    <property type="match status" value="1"/>
</dbReference>
<proteinExistence type="predicted"/>
<dbReference type="InterPro" id="IPR012677">
    <property type="entry name" value="Nucleotide-bd_a/b_plait_sf"/>
</dbReference>
<feature type="region of interest" description="Disordered" evidence="2">
    <location>
        <begin position="129"/>
        <end position="148"/>
    </location>
</feature>
<evidence type="ECO:0000259" key="3">
    <source>
        <dbReference type="PROSITE" id="PS50102"/>
    </source>
</evidence>
<dbReference type="GO" id="GO:0003723">
    <property type="term" value="F:RNA binding"/>
    <property type="evidence" value="ECO:0007669"/>
    <property type="project" value="UniProtKB-UniRule"/>
</dbReference>
<name>A0A7J0FN33_9ERIC</name>
<sequence length="190" mass="20989">MSRKRDKPYLSRHHAPYPLSKRRWPPPLSDDAVAYDRTDDSSSKSPATVVVMGLPQDCALLDIKSRFQIYGWISRTTMRHGGVAYVTFRSKESAEAAIAASVEPSFGIAIDSKRVQVMWANDPVPQWREAVSSKESPNSSSSKLVRAEVPLSRRGRGNKLGSAIVKPSNSDSGLDVPFKGREIVAYDDIL</sequence>
<protein>
    <recommendedName>
        <fullName evidence="3">RRM domain-containing protein</fullName>
    </recommendedName>
</protein>
<organism evidence="4 5">
    <name type="scientific">Actinidia rufa</name>
    <dbReference type="NCBI Taxonomy" id="165716"/>
    <lineage>
        <taxon>Eukaryota</taxon>
        <taxon>Viridiplantae</taxon>
        <taxon>Streptophyta</taxon>
        <taxon>Embryophyta</taxon>
        <taxon>Tracheophyta</taxon>
        <taxon>Spermatophyta</taxon>
        <taxon>Magnoliopsida</taxon>
        <taxon>eudicotyledons</taxon>
        <taxon>Gunneridae</taxon>
        <taxon>Pentapetalae</taxon>
        <taxon>asterids</taxon>
        <taxon>Ericales</taxon>
        <taxon>Actinidiaceae</taxon>
        <taxon>Actinidia</taxon>
    </lineage>
</organism>
<dbReference type="Gene3D" id="3.30.70.330">
    <property type="match status" value="1"/>
</dbReference>
<evidence type="ECO:0000256" key="1">
    <source>
        <dbReference type="PROSITE-ProRule" id="PRU00176"/>
    </source>
</evidence>
<dbReference type="EMBL" id="BJWL01000013">
    <property type="protein sequence ID" value="GFZ00122.1"/>
    <property type="molecule type" value="Genomic_DNA"/>
</dbReference>
<dbReference type="Pfam" id="PF00076">
    <property type="entry name" value="RRM_1"/>
    <property type="match status" value="1"/>
</dbReference>
<dbReference type="PROSITE" id="PS50102">
    <property type="entry name" value="RRM"/>
    <property type="match status" value="1"/>
</dbReference>